<evidence type="ECO:0000256" key="1">
    <source>
        <dbReference type="ARBA" id="ARBA00022527"/>
    </source>
</evidence>
<dbReference type="PANTHER" id="PTHR24056">
    <property type="entry name" value="CELL DIVISION PROTEIN KINASE"/>
    <property type="match status" value="1"/>
</dbReference>
<gene>
    <name evidence="10" type="primary">CDK7</name>
</gene>
<accession>M4SZJ3</accession>
<name>M4SZJ3_9BILA</name>
<keyword evidence="2" id="KW-0808">Transferase</keyword>
<dbReference type="GO" id="GO:0004693">
    <property type="term" value="F:cyclin-dependent protein serine/threonine kinase activity"/>
    <property type="evidence" value="ECO:0007669"/>
    <property type="project" value="UniProtKB-EC"/>
</dbReference>
<dbReference type="PROSITE" id="PS50011">
    <property type="entry name" value="PROTEIN_KINASE_DOM"/>
    <property type="match status" value="1"/>
</dbReference>
<dbReference type="InterPro" id="IPR017441">
    <property type="entry name" value="Protein_kinase_ATP_BS"/>
</dbReference>
<evidence type="ECO:0000256" key="2">
    <source>
        <dbReference type="ARBA" id="ARBA00022679"/>
    </source>
</evidence>
<evidence type="ECO:0000313" key="10">
    <source>
        <dbReference type="EMBL" id="AGH55867.1"/>
    </source>
</evidence>
<dbReference type="Gene3D" id="3.30.200.20">
    <property type="entry name" value="Phosphorylase Kinase, domain 1"/>
    <property type="match status" value="1"/>
</dbReference>
<evidence type="ECO:0000259" key="9">
    <source>
        <dbReference type="PROSITE" id="PS50011"/>
    </source>
</evidence>
<dbReference type="InterPro" id="IPR000719">
    <property type="entry name" value="Prot_kinase_dom"/>
</dbReference>
<evidence type="ECO:0000256" key="5">
    <source>
        <dbReference type="ARBA" id="ARBA00022840"/>
    </source>
</evidence>
<evidence type="ECO:0000256" key="4">
    <source>
        <dbReference type="ARBA" id="ARBA00022777"/>
    </source>
</evidence>
<dbReference type="InterPro" id="IPR011009">
    <property type="entry name" value="Kinase-like_dom_sf"/>
</dbReference>
<proteinExistence type="predicted"/>
<dbReference type="FunFam" id="3.30.200.20:FF:000190">
    <property type="entry name" value="Putative cyclin-dependent kinase 7"/>
    <property type="match status" value="1"/>
</dbReference>
<dbReference type="Gene3D" id="1.10.510.10">
    <property type="entry name" value="Transferase(Phosphotransferase) domain 1"/>
    <property type="match status" value="1"/>
</dbReference>
<dbReference type="GO" id="GO:0070985">
    <property type="term" value="C:transcription factor TFIIK complex"/>
    <property type="evidence" value="ECO:0007669"/>
    <property type="project" value="TreeGrafter"/>
</dbReference>
<keyword evidence="5 8" id="KW-0067">ATP-binding</keyword>
<dbReference type="EMBL" id="JX156208">
    <property type="protein sequence ID" value="AGH55867.1"/>
    <property type="molecule type" value="Genomic_DNA"/>
</dbReference>
<keyword evidence="4 10" id="KW-0418">Kinase</keyword>
<comment type="catalytic activity">
    <reaction evidence="6">
        <text>L-threonyl-[protein] + ATP = O-phospho-L-threonyl-[protein] + ADP + H(+)</text>
        <dbReference type="Rhea" id="RHEA:46608"/>
        <dbReference type="Rhea" id="RHEA-COMP:11060"/>
        <dbReference type="Rhea" id="RHEA-COMP:11605"/>
        <dbReference type="ChEBI" id="CHEBI:15378"/>
        <dbReference type="ChEBI" id="CHEBI:30013"/>
        <dbReference type="ChEBI" id="CHEBI:30616"/>
        <dbReference type="ChEBI" id="CHEBI:61977"/>
        <dbReference type="ChEBI" id="CHEBI:456216"/>
        <dbReference type="EC" id="2.7.11.22"/>
    </reaction>
</comment>
<evidence type="ECO:0000256" key="3">
    <source>
        <dbReference type="ARBA" id="ARBA00022741"/>
    </source>
</evidence>
<feature type="domain" description="Protein kinase" evidence="9">
    <location>
        <begin position="9"/>
        <end position="281"/>
    </location>
</feature>
<keyword evidence="3 8" id="KW-0547">Nucleotide-binding</keyword>
<dbReference type="GO" id="GO:0008353">
    <property type="term" value="F:RNA polymerase II CTD heptapeptide repeat kinase activity"/>
    <property type="evidence" value="ECO:0007669"/>
    <property type="project" value="TreeGrafter"/>
</dbReference>
<dbReference type="Pfam" id="PF00069">
    <property type="entry name" value="Pkinase"/>
    <property type="match status" value="1"/>
</dbReference>
<comment type="catalytic activity">
    <reaction evidence="7">
        <text>L-seryl-[protein] + ATP = O-phospho-L-seryl-[protein] + ADP + H(+)</text>
        <dbReference type="Rhea" id="RHEA:17989"/>
        <dbReference type="Rhea" id="RHEA-COMP:9863"/>
        <dbReference type="Rhea" id="RHEA-COMP:11604"/>
        <dbReference type="ChEBI" id="CHEBI:15378"/>
        <dbReference type="ChEBI" id="CHEBI:29999"/>
        <dbReference type="ChEBI" id="CHEBI:30616"/>
        <dbReference type="ChEBI" id="CHEBI:83421"/>
        <dbReference type="ChEBI" id="CHEBI:456216"/>
        <dbReference type="EC" id="2.7.11.22"/>
    </reaction>
</comment>
<dbReference type="AlphaFoldDB" id="M4SZJ3"/>
<evidence type="ECO:0000256" key="8">
    <source>
        <dbReference type="PROSITE-ProRule" id="PRU10141"/>
    </source>
</evidence>
<evidence type="ECO:0000256" key="7">
    <source>
        <dbReference type="ARBA" id="ARBA00048367"/>
    </source>
</evidence>
<dbReference type="GO" id="GO:0005524">
    <property type="term" value="F:ATP binding"/>
    <property type="evidence" value="ECO:0007669"/>
    <property type="project" value="UniProtKB-UniRule"/>
</dbReference>
<dbReference type="PROSITE" id="PS00107">
    <property type="entry name" value="PROTEIN_KINASE_ATP"/>
    <property type="match status" value="1"/>
</dbReference>
<evidence type="ECO:0000256" key="6">
    <source>
        <dbReference type="ARBA" id="ARBA00047811"/>
    </source>
</evidence>
<dbReference type="InterPro" id="IPR050108">
    <property type="entry name" value="CDK"/>
</dbReference>
<dbReference type="GO" id="GO:0005737">
    <property type="term" value="C:cytoplasm"/>
    <property type="evidence" value="ECO:0007669"/>
    <property type="project" value="TreeGrafter"/>
</dbReference>
<dbReference type="PANTHER" id="PTHR24056:SF0">
    <property type="entry name" value="CYCLIN-DEPENDENT KINASE 7"/>
    <property type="match status" value="1"/>
</dbReference>
<keyword evidence="1" id="KW-0723">Serine/threonine-protein kinase</keyword>
<organism evidence="10">
    <name type="scientific">Brachionus manjavacas</name>
    <dbReference type="NCBI Taxonomy" id="667381"/>
    <lineage>
        <taxon>Eukaryota</taxon>
        <taxon>Metazoa</taxon>
        <taxon>Spiralia</taxon>
        <taxon>Gnathifera</taxon>
        <taxon>Rotifera</taxon>
        <taxon>Eurotatoria</taxon>
        <taxon>Monogononta</taxon>
        <taxon>Pseudotrocha</taxon>
        <taxon>Ploima</taxon>
        <taxon>Brachionidae</taxon>
        <taxon>Brachionus</taxon>
    </lineage>
</organism>
<dbReference type="GO" id="GO:0045944">
    <property type="term" value="P:positive regulation of transcription by RNA polymerase II"/>
    <property type="evidence" value="ECO:0007669"/>
    <property type="project" value="TreeGrafter"/>
</dbReference>
<dbReference type="SUPFAM" id="SSF56112">
    <property type="entry name" value="Protein kinase-like (PK-like)"/>
    <property type="match status" value="1"/>
</dbReference>
<sequence length="281" mass="32380">MQAEKSKRYEKLNFLGEGQFATVYKARDKETGIIVAIKKIKFGNRVEAADGINRTALREIKLLKELGHINIIKLYDVFGQGSNVSLVYDFMVTDLEEIIRDRENIVVTRWYRAPELLFGSKIYATGIDIWEPLLPGNTDLDQLVKIFDIFGTPNETNWPNAKLLPDFVEFKPCYPKPLKMIFSAVTPDVIFVLEQMLHLNPLKRTTCREALTMTYFGNAPGPTPPEDLPQPQSVMDRIKNKSDALTRNPSKRKLSDETSSFLSFFKTKFYLFLRLKKRLNF</sequence>
<reference evidence="10" key="1">
    <citation type="journal article" date="2013" name="J. Hered.">
        <title>Inventory and phylogenetic analysis of meiotic genes in monogonont rotifers.</title>
        <authorList>
            <person name="Hanson S.J."/>
            <person name="Schurko A.M."/>
            <person name="Hecox-Lea B."/>
            <person name="Mark Welch D.B."/>
            <person name="Stelzer C.P."/>
            <person name="Logsdon J.M.Jr."/>
        </authorList>
    </citation>
    <scope>NUCLEOTIDE SEQUENCE</scope>
</reference>
<feature type="binding site" evidence="8">
    <location>
        <position position="39"/>
    </location>
    <ligand>
        <name>ATP</name>
        <dbReference type="ChEBI" id="CHEBI:30616"/>
    </ligand>
</feature>
<protein>
    <submittedName>
        <fullName evidence="10">Cyclin dependent kinase 7</fullName>
    </submittedName>
</protein>